<dbReference type="Pfam" id="PF12833">
    <property type="entry name" value="HTH_18"/>
    <property type="match status" value="1"/>
</dbReference>
<dbReference type="RefSeq" id="WP_106143367.1">
    <property type="nucleotide sequence ID" value="NZ_PVYX01000001.1"/>
</dbReference>
<dbReference type="Proteomes" id="UP000237640">
    <property type="component" value="Unassembled WGS sequence"/>
</dbReference>
<sequence>MYRKNFFTCLIIGSETIRSSIESVLKESASLQFVQIREAPISFLRKKTFDCAVLYWKSNSPIMLELAAKIKENFQELPLIGIVSPEIKPETIRKCGEIGVNGIIKRSNLFTLEEFLRNSINRLNSKITLRELDIHLENKSTLLVRALRIIEDNYLVLMGTSEIAKQLNITDCTLSREFKKNELLNPKRLLLNFKVKHSVNLMENRGLSLKNIARQSGFSNEQRFNSCFKKIYFCTPGEFRKTLKMDNKELTGIEFKQKNRISVKKKELNTDLNQNTFISEKIRNMRKVLPKELKKPSRIDLRHEEQIVGFLCREYQGGPHCRVNSESGINEDILF</sequence>
<dbReference type="OrthoDB" id="9779074at2"/>
<dbReference type="Gene3D" id="1.10.10.60">
    <property type="entry name" value="Homeodomain-like"/>
    <property type="match status" value="1"/>
</dbReference>
<accession>A0A2T0MFM3</accession>
<dbReference type="SUPFAM" id="SSF46689">
    <property type="entry name" value="Homeodomain-like"/>
    <property type="match status" value="1"/>
</dbReference>
<evidence type="ECO:0000313" key="6">
    <source>
        <dbReference type="Proteomes" id="UP000237640"/>
    </source>
</evidence>
<evidence type="ECO:0000256" key="2">
    <source>
        <dbReference type="ARBA" id="ARBA00023125"/>
    </source>
</evidence>
<dbReference type="GO" id="GO:0043565">
    <property type="term" value="F:sequence-specific DNA binding"/>
    <property type="evidence" value="ECO:0007669"/>
    <property type="project" value="InterPro"/>
</dbReference>
<proteinExistence type="predicted"/>
<comment type="caution">
    <text evidence="5">The sequence shown here is derived from an EMBL/GenBank/DDBJ whole genome shotgun (WGS) entry which is preliminary data.</text>
</comment>
<protein>
    <submittedName>
        <fullName evidence="5">AraC-like DNA-binding protein</fullName>
    </submittedName>
</protein>
<keyword evidence="6" id="KW-1185">Reference proteome</keyword>
<dbReference type="PROSITE" id="PS01124">
    <property type="entry name" value="HTH_ARAC_FAMILY_2"/>
    <property type="match status" value="1"/>
</dbReference>
<gene>
    <name evidence="5" type="ORF">CLV81_0378</name>
</gene>
<keyword evidence="3" id="KW-0804">Transcription</keyword>
<keyword evidence="1" id="KW-0805">Transcription regulation</keyword>
<dbReference type="InterPro" id="IPR018060">
    <property type="entry name" value="HTH_AraC"/>
</dbReference>
<dbReference type="AlphaFoldDB" id="A0A2T0MFM3"/>
<dbReference type="InterPro" id="IPR009057">
    <property type="entry name" value="Homeodomain-like_sf"/>
</dbReference>
<evidence type="ECO:0000256" key="1">
    <source>
        <dbReference type="ARBA" id="ARBA00023015"/>
    </source>
</evidence>
<dbReference type="EMBL" id="PVYX01000001">
    <property type="protein sequence ID" value="PRX56381.1"/>
    <property type="molecule type" value="Genomic_DNA"/>
</dbReference>
<organism evidence="5 6">
    <name type="scientific">Flagellimonas meridianipacifica</name>
    <dbReference type="NCBI Taxonomy" id="1080225"/>
    <lineage>
        <taxon>Bacteria</taxon>
        <taxon>Pseudomonadati</taxon>
        <taxon>Bacteroidota</taxon>
        <taxon>Flavobacteriia</taxon>
        <taxon>Flavobacteriales</taxon>
        <taxon>Flavobacteriaceae</taxon>
        <taxon>Flagellimonas</taxon>
    </lineage>
</organism>
<feature type="domain" description="HTH araC/xylS-type" evidence="4">
    <location>
        <begin position="144"/>
        <end position="242"/>
    </location>
</feature>
<dbReference type="GO" id="GO:0003700">
    <property type="term" value="F:DNA-binding transcription factor activity"/>
    <property type="evidence" value="ECO:0007669"/>
    <property type="project" value="InterPro"/>
</dbReference>
<dbReference type="PANTHER" id="PTHR43280">
    <property type="entry name" value="ARAC-FAMILY TRANSCRIPTIONAL REGULATOR"/>
    <property type="match status" value="1"/>
</dbReference>
<evidence type="ECO:0000259" key="4">
    <source>
        <dbReference type="PROSITE" id="PS01124"/>
    </source>
</evidence>
<evidence type="ECO:0000256" key="3">
    <source>
        <dbReference type="ARBA" id="ARBA00023163"/>
    </source>
</evidence>
<name>A0A2T0MFM3_9FLAO</name>
<dbReference type="PANTHER" id="PTHR43280:SF2">
    <property type="entry name" value="HTH-TYPE TRANSCRIPTIONAL REGULATOR EXSA"/>
    <property type="match status" value="1"/>
</dbReference>
<keyword evidence="2 5" id="KW-0238">DNA-binding</keyword>
<dbReference type="SMART" id="SM00342">
    <property type="entry name" value="HTH_ARAC"/>
    <property type="match status" value="1"/>
</dbReference>
<reference evidence="5 6" key="1">
    <citation type="submission" date="2018-03" db="EMBL/GenBank/DDBJ databases">
        <title>Genomic Encyclopedia of Archaeal and Bacterial Type Strains, Phase II (KMG-II): from individual species to whole genera.</title>
        <authorList>
            <person name="Goeker M."/>
        </authorList>
    </citation>
    <scope>NUCLEOTIDE SEQUENCE [LARGE SCALE GENOMIC DNA]</scope>
    <source>
        <strain evidence="5 6">DSM 25027</strain>
    </source>
</reference>
<evidence type="ECO:0000313" key="5">
    <source>
        <dbReference type="EMBL" id="PRX56381.1"/>
    </source>
</evidence>